<feature type="domain" description="PAS" evidence="8">
    <location>
        <begin position="969"/>
        <end position="1039"/>
    </location>
</feature>
<keyword evidence="5" id="KW-0418">Kinase</keyword>
<sequence length="1944" mass="222327">MENWNFLSSKSESGSHRERLVECEAKCRQLNQALQQVYDAWERSRLREAEESIYLILDLTGNVLTLGGAGEQIWGYSREELLGASLLQWLNEEDRGSFETMLDDFRHQSRSQGHWQGKVRHGDATISPIRAIARKIPLNHTLDRAGSEAIACWLLPTHPPPPNCPTLSKTISMDLHELILSNITEPVFICDHSGAFTYICPNLTHLFGYSLAEIRQLANVSQLLGPGFLQYLKDCHFYDRPVGAELHNLEWEIRDRDNRHHHILITVKRVAIDGGTLLYTCREITEYKRIQTELNQYQQHLEQRVSERTAQNTALIDSLQVANQRLKTEIIRRRQVEKALRDSERRLSSIAANLPGIVFRYIVHADGTHSLPYISAGVCEFIGVTAAEIGDNPDLFLESVHRDDLPSLLDTLDHCCQTLTPLDREWRMVSRDGTEKWVRGIARVYREDNGDVVFDGADLDISATKATERALSASEAKQRALLAAIPDMLFHVDLDGNFLDFIPGREVNPLVPPEEFLGRNIHEVLPEGFANRIEEHLQRCWQTQTVQWFETDLWQDGRIRHYEVRVTPVENEQLLTMVRDVSNRKQAELALRQQMQWSHLLLHSTLDGFLAIAPNGQIREVNPAFCAMTGYERSQLLHMSLWDLDTNARNSDGMTYLEGASQFNSVRCETQYRHANGSDIAVEASISFVELAEEQLFFLFVRDMTERVRSQVALAHSEARYRAIVEDQTELITRFTPNLTLTFVNEACCRYFGCTKKDMLGKSFIPLITPEDRQAVLEALRSLSPEIPTVTIEQRLIVGEGEIRWMQWNNRAFFDENGQVVELQGVGRDITDRVVAEQSLQESQKFIQKIAKTAPAVIYVYDLVEERTIYLNQKLSEILGRPEINKQVLERGWPLQLLHPEDALKYGERLQEWQRVKNTEVLEWEVRMQHADGRWRTLRSHDTVFSRNPDGTPRQILGMAIDITESKQARRERDRLFEISLDLIAIADFEMVFHRVNPAVETILGYTPEEFVAFTGFDLIHPDDLSSTEVELEKLKSGELSVGLENRYLCKDGSYKWLNWTAVPVLEEGLIYTIARDVTERKQVAAERDRFFNLSLDTMVVLGFDTRFRRVNPAVMEVLGYTPDEFLSLSIFDIVHPDDRRATAEQLNRLKQGQRVAGFENRYRDKDGSYRWLSWSAFAIVEEGLIYGVARDTSDRKRVEEQLRESQEKYRVLFEIFPIGLAICDPNGQIVGANPAMTQILGIDEQASLQRAIDDYHWQMIRPDGTPMPPAEFASVRALNEGRLVANVEMGLIRPDGEIAWLNVTAAPIPLEKYGVAIAFTDIGDRKRAMQELQRREQEYRTLADNTPDIIARIDRQLRHVYVNPAITKATGLPVSHFIGKSNRDLGMPEDLCQVWDRTMYEVFETGEERTIEYEFPTPEGKRVYQSHLVPEFSPDGALDYILGLARDITSLTQANQSLQVARARLEHLLTASPAMIYSYKASAPYQIGFVSPNIQTYLGYEVEEIVQSSNFWHDRVHPDDRDCIEGLLPHLFEVGSHIHEYRFQHKDGSYRWLYDRLQLVCDDEGHPLEIIGSWIDITDRKQAEERAIFLSKAIETSSDAVGMCNPQGVALYHNSTFINLFGYTVEQLAEAGGPRSIYSDREVAREVFETIRGGDNWRGEVQMHDRHGHLLDILLRAYPIKNEAGAIVGLVGVHTDIGDRKRIQEELAHHAAELARSNAELEQFAYIASHDLQEPLRIVSSYTKLLAKRYGDRLDAKAEKYINYITDGSARMQQLIEDLLDYSRVGTRGQEFEPIESEEILQQAIANLHVSIHKNHAAITHDPLPAIVGDAKQLARLLQNLISNAIKYRGERSPAVHVSARRQDRTWVFSIRDNGIGIDPKHHDRIFTIFQRLHTREEYPGTGIGLAICKKIVERHGGRIWVESEPGEGSIFYFTLPDSPAPT</sequence>
<dbReference type="PANTHER" id="PTHR43304">
    <property type="entry name" value="PHYTOCHROME-LIKE PROTEIN CPH1"/>
    <property type="match status" value="1"/>
</dbReference>
<dbReference type="PROSITE" id="PS50113">
    <property type="entry name" value="PAC"/>
    <property type="match status" value="8"/>
</dbReference>
<dbReference type="Gene3D" id="3.30.565.10">
    <property type="entry name" value="Histidine kinase-like ATPase, C-terminal domain"/>
    <property type="match status" value="1"/>
</dbReference>
<dbReference type="PANTHER" id="PTHR43304:SF1">
    <property type="entry name" value="PAC DOMAIN-CONTAINING PROTEIN"/>
    <property type="match status" value="1"/>
</dbReference>
<dbReference type="InterPro" id="IPR036890">
    <property type="entry name" value="HATPase_C_sf"/>
</dbReference>
<proteinExistence type="predicted"/>
<evidence type="ECO:0000256" key="4">
    <source>
        <dbReference type="ARBA" id="ARBA00022679"/>
    </source>
</evidence>
<dbReference type="FunFam" id="3.30.565.10:FF:000006">
    <property type="entry name" value="Sensor histidine kinase WalK"/>
    <property type="match status" value="1"/>
</dbReference>
<evidence type="ECO:0000259" key="7">
    <source>
        <dbReference type="PROSITE" id="PS50109"/>
    </source>
</evidence>
<dbReference type="InterPro" id="IPR004358">
    <property type="entry name" value="Sig_transdc_His_kin-like_C"/>
</dbReference>
<feature type="domain" description="PAS" evidence="8">
    <location>
        <begin position="42"/>
        <end position="109"/>
    </location>
</feature>
<dbReference type="InterPro" id="IPR000014">
    <property type="entry name" value="PAS"/>
</dbReference>
<dbReference type="InterPro" id="IPR013656">
    <property type="entry name" value="PAS_4"/>
</dbReference>
<dbReference type="InterPro" id="IPR003661">
    <property type="entry name" value="HisK_dim/P_dom"/>
</dbReference>
<evidence type="ECO:0000256" key="1">
    <source>
        <dbReference type="ARBA" id="ARBA00000085"/>
    </source>
</evidence>
<protein>
    <recommendedName>
        <fullName evidence="2">histidine kinase</fullName>
        <ecNumber evidence="2">2.7.13.3</ecNumber>
    </recommendedName>
</protein>
<reference evidence="10 11" key="1">
    <citation type="submission" date="2020-04" db="EMBL/GenBank/DDBJ databases">
        <authorList>
            <person name="Basu S."/>
            <person name="Maruthanayagam V."/>
            <person name="Chakraborty S."/>
            <person name="Pramanik A."/>
            <person name="Mukherjee J."/>
            <person name="Brink B."/>
        </authorList>
    </citation>
    <scope>NUCLEOTIDE SEQUENCE [LARGE SCALE GENOMIC DNA]</scope>
    <source>
        <strain evidence="10 11">AP17</strain>
    </source>
</reference>
<dbReference type="InterPro" id="IPR013655">
    <property type="entry name" value="PAS_fold_3"/>
</dbReference>
<dbReference type="Pfam" id="PF02518">
    <property type="entry name" value="HATPase_c"/>
    <property type="match status" value="1"/>
</dbReference>
<dbReference type="Gene3D" id="3.30.450.20">
    <property type="entry name" value="PAS domain"/>
    <property type="match status" value="13"/>
</dbReference>
<dbReference type="CDD" id="cd00130">
    <property type="entry name" value="PAS"/>
    <property type="match status" value="12"/>
</dbReference>
<dbReference type="SMART" id="SM00388">
    <property type="entry name" value="HisKA"/>
    <property type="match status" value="1"/>
</dbReference>
<feature type="domain" description="PAC" evidence="9">
    <location>
        <begin position="790"/>
        <end position="842"/>
    </location>
</feature>
<dbReference type="GO" id="GO:0000155">
    <property type="term" value="F:phosphorelay sensor kinase activity"/>
    <property type="evidence" value="ECO:0007669"/>
    <property type="project" value="InterPro"/>
</dbReference>
<feature type="domain" description="PAC" evidence="9">
    <location>
        <begin position="1658"/>
        <end position="1710"/>
    </location>
</feature>
<dbReference type="InterPro" id="IPR001610">
    <property type="entry name" value="PAC"/>
</dbReference>
<dbReference type="KEGG" id="oxy:HCG48_03700"/>
<dbReference type="RefSeq" id="WP_168567949.1">
    <property type="nucleotide sequence ID" value="NZ_CP051167.1"/>
</dbReference>
<evidence type="ECO:0000256" key="6">
    <source>
        <dbReference type="ARBA" id="ARBA00023012"/>
    </source>
</evidence>
<dbReference type="EC" id="2.7.13.3" evidence="2"/>
<dbReference type="PROSITE" id="PS50109">
    <property type="entry name" value="HIS_KIN"/>
    <property type="match status" value="1"/>
</dbReference>
<keyword evidence="11" id="KW-1185">Reference proteome</keyword>
<comment type="catalytic activity">
    <reaction evidence="1">
        <text>ATP + protein L-histidine = ADP + protein N-phospho-L-histidine.</text>
        <dbReference type="EC" id="2.7.13.3"/>
    </reaction>
</comment>
<evidence type="ECO:0000313" key="11">
    <source>
        <dbReference type="Proteomes" id="UP000500857"/>
    </source>
</evidence>
<dbReference type="SUPFAM" id="SSF55874">
    <property type="entry name" value="ATPase domain of HSP90 chaperone/DNA topoisomerase II/histidine kinase"/>
    <property type="match status" value="1"/>
</dbReference>
<feature type="domain" description="PAC" evidence="9">
    <location>
        <begin position="1157"/>
        <end position="1205"/>
    </location>
</feature>
<dbReference type="PRINTS" id="PR00344">
    <property type="entry name" value="BCTRLSENSOR"/>
</dbReference>
<dbReference type="Pfam" id="PF08448">
    <property type="entry name" value="PAS_4"/>
    <property type="match status" value="2"/>
</dbReference>
<dbReference type="SUPFAM" id="SSF47384">
    <property type="entry name" value="Homodimeric domain of signal transducing histidine kinase"/>
    <property type="match status" value="1"/>
</dbReference>
<accession>A0A6H1TT79</accession>
<feature type="domain" description="PAS" evidence="8">
    <location>
        <begin position="1462"/>
        <end position="1536"/>
    </location>
</feature>
<keyword evidence="6" id="KW-0902">Two-component regulatory system</keyword>
<keyword evidence="3" id="KW-0597">Phosphoprotein</keyword>
<evidence type="ECO:0000259" key="9">
    <source>
        <dbReference type="PROSITE" id="PS50113"/>
    </source>
</evidence>
<feature type="domain" description="PAC" evidence="9">
    <location>
        <begin position="922"/>
        <end position="975"/>
    </location>
</feature>
<keyword evidence="4" id="KW-0808">Transferase</keyword>
<feature type="domain" description="PAS" evidence="8">
    <location>
        <begin position="172"/>
        <end position="226"/>
    </location>
</feature>
<dbReference type="SMART" id="SM00086">
    <property type="entry name" value="PAC"/>
    <property type="match status" value="10"/>
</dbReference>
<dbReference type="InterPro" id="IPR052162">
    <property type="entry name" value="Sensor_kinase/Photoreceptor"/>
</dbReference>
<feature type="domain" description="PAS" evidence="8">
    <location>
        <begin position="1097"/>
        <end position="1154"/>
    </location>
</feature>
<evidence type="ECO:0000256" key="2">
    <source>
        <dbReference type="ARBA" id="ARBA00012438"/>
    </source>
</evidence>
<dbReference type="CDD" id="cd00082">
    <property type="entry name" value="HisKA"/>
    <property type="match status" value="1"/>
</dbReference>
<feature type="domain" description="PAS" evidence="8">
    <location>
        <begin position="601"/>
        <end position="637"/>
    </location>
</feature>
<dbReference type="Gene3D" id="1.10.287.130">
    <property type="match status" value="1"/>
</dbReference>
<dbReference type="SMART" id="SM00091">
    <property type="entry name" value="PAS"/>
    <property type="match status" value="13"/>
</dbReference>
<evidence type="ECO:0000256" key="3">
    <source>
        <dbReference type="ARBA" id="ARBA00022553"/>
    </source>
</evidence>
<dbReference type="InterPro" id="IPR005467">
    <property type="entry name" value="His_kinase_dom"/>
</dbReference>
<name>A0A6H1TT79_9CYAN</name>
<dbReference type="InterPro" id="IPR003594">
    <property type="entry name" value="HATPase_dom"/>
</dbReference>
<dbReference type="Pfam" id="PF08447">
    <property type="entry name" value="PAS_3"/>
    <property type="match status" value="6"/>
</dbReference>
<dbReference type="InterPro" id="IPR035965">
    <property type="entry name" value="PAS-like_dom_sf"/>
</dbReference>
<feature type="domain" description="PAS" evidence="8">
    <location>
        <begin position="1336"/>
        <end position="1407"/>
    </location>
</feature>
<feature type="domain" description="PAC" evidence="9">
    <location>
        <begin position="1286"/>
        <end position="1335"/>
    </location>
</feature>
<feature type="domain" description="PAC" evidence="9">
    <location>
        <begin position="422"/>
        <end position="473"/>
    </location>
</feature>
<feature type="domain" description="PAS" evidence="8">
    <location>
        <begin position="1587"/>
        <end position="1629"/>
    </location>
</feature>
<dbReference type="PROSITE" id="PS50112">
    <property type="entry name" value="PAS"/>
    <property type="match status" value="10"/>
</dbReference>
<dbReference type="Proteomes" id="UP000500857">
    <property type="component" value="Chromosome"/>
</dbReference>
<feature type="domain" description="PAS" evidence="8">
    <location>
        <begin position="717"/>
        <end position="781"/>
    </location>
</feature>
<dbReference type="InterPro" id="IPR000700">
    <property type="entry name" value="PAS-assoc_C"/>
</dbReference>
<dbReference type="SMART" id="SM00387">
    <property type="entry name" value="HATPase_c"/>
    <property type="match status" value="1"/>
</dbReference>
<dbReference type="EMBL" id="CP051167">
    <property type="protein sequence ID" value="QIZ69792.1"/>
    <property type="molecule type" value="Genomic_DNA"/>
</dbReference>
<dbReference type="CDD" id="cd16921">
    <property type="entry name" value="HATPase_FilI-like"/>
    <property type="match status" value="1"/>
</dbReference>
<dbReference type="Pfam" id="PF13426">
    <property type="entry name" value="PAS_9"/>
    <property type="match status" value="4"/>
</dbReference>
<dbReference type="Pfam" id="PF00512">
    <property type="entry name" value="HisKA"/>
    <property type="match status" value="1"/>
</dbReference>
<gene>
    <name evidence="10" type="ORF">HCG48_03700</name>
</gene>
<organism evidence="10 11">
    <name type="scientific">Oxynema aestuarii AP17</name>
    <dbReference type="NCBI Taxonomy" id="2064643"/>
    <lineage>
        <taxon>Bacteria</taxon>
        <taxon>Bacillati</taxon>
        <taxon>Cyanobacteriota</taxon>
        <taxon>Cyanophyceae</taxon>
        <taxon>Oscillatoriophycideae</taxon>
        <taxon>Oscillatoriales</taxon>
        <taxon>Oscillatoriaceae</taxon>
        <taxon>Oxynema</taxon>
        <taxon>Oxynema aestuarii</taxon>
    </lineage>
</organism>
<evidence type="ECO:0000313" key="10">
    <source>
        <dbReference type="EMBL" id="QIZ69792.1"/>
    </source>
</evidence>
<evidence type="ECO:0000256" key="5">
    <source>
        <dbReference type="ARBA" id="ARBA00022777"/>
    </source>
</evidence>
<feature type="domain" description="PAC" evidence="9">
    <location>
        <begin position="1538"/>
        <end position="1590"/>
    </location>
</feature>
<dbReference type="NCBIfam" id="TIGR00229">
    <property type="entry name" value="sensory_box"/>
    <property type="match status" value="11"/>
</dbReference>
<feature type="domain" description="Histidine kinase" evidence="7">
    <location>
        <begin position="1728"/>
        <end position="1941"/>
    </location>
</feature>
<dbReference type="SUPFAM" id="SSF55785">
    <property type="entry name" value="PYP-like sensor domain (PAS domain)"/>
    <property type="match status" value="13"/>
</dbReference>
<feature type="domain" description="PAS" evidence="8">
    <location>
        <begin position="1206"/>
        <end position="1264"/>
    </location>
</feature>
<dbReference type="InterPro" id="IPR036097">
    <property type="entry name" value="HisK_dim/P_sf"/>
</dbReference>
<evidence type="ECO:0000259" key="8">
    <source>
        <dbReference type="PROSITE" id="PS50112"/>
    </source>
</evidence>
<feature type="domain" description="PAC" evidence="9">
    <location>
        <begin position="1410"/>
        <end position="1461"/>
    </location>
</feature>